<accession>A0A1H1KW66</accession>
<dbReference type="GeneID" id="78499808"/>
<feature type="compositionally biased region" description="Low complexity" evidence="2">
    <location>
        <begin position="60"/>
        <end position="76"/>
    </location>
</feature>
<dbReference type="Pfam" id="PF03780">
    <property type="entry name" value="Asp23"/>
    <property type="match status" value="1"/>
</dbReference>
<evidence type="ECO:0000256" key="1">
    <source>
        <dbReference type="ARBA" id="ARBA00005721"/>
    </source>
</evidence>
<reference evidence="4" key="1">
    <citation type="submission" date="2016-10" db="EMBL/GenBank/DDBJ databases">
        <authorList>
            <person name="Varghese N."/>
            <person name="Submissions S."/>
        </authorList>
    </citation>
    <scope>NUCLEOTIDE SEQUENCE [LARGE SCALE GENOMIC DNA]</scope>
    <source>
        <strain evidence="4">DSM 22620</strain>
    </source>
</reference>
<feature type="compositionally biased region" description="Low complexity" evidence="2">
    <location>
        <begin position="35"/>
        <end position="51"/>
    </location>
</feature>
<dbReference type="EMBL" id="LT629759">
    <property type="protein sequence ID" value="SDR66564.1"/>
    <property type="molecule type" value="Genomic_DNA"/>
</dbReference>
<feature type="region of interest" description="Disordered" evidence="2">
    <location>
        <begin position="35"/>
        <end position="85"/>
    </location>
</feature>
<evidence type="ECO:0000313" key="3">
    <source>
        <dbReference type="EMBL" id="SDR66564.1"/>
    </source>
</evidence>
<dbReference type="InterPro" id="IPR005531">
    <property type="entry name" value="Asp23"/>
</dbReference>
<comment type="similarity">
    <text evidence="1">Belongs to the asp23 family.</text>
</comment>
<gene>
    <name evidence="3" type="ORF">SAMN04489857_0432</name>
</gene>
<dbReference type="AlphaFoldDB" id="A0A1H1KW66"/>
<dbReference type="PANTHER" id="PTHR34297">
    <property type="entry name" value="HYPOTHETICAL CYTOSOLIC PROTEIN-RELATED"/>
    <property type="match status" value="1"/>
</dbReference>
<dbReference type="Proteomes" id="UP000199480">
    <property type="component" value="Chromosome I"/>
</dbReference>
<dbReference type="PANTHER" id="PTHR34297:SF3">
    <property type="entry name" value="ALKALINE SHOCK PROTEIN 23"/>
    <property type="match status" value="1"/>
</dbReference>
<protein>
    <submittedName>
        <fullName evidence="3">Uncharacterized conserved protein YloU, alkaline shock protein (Asp23) family</fullName>
    </submittedName>
</protein>
<dbReference type="RefSeq" id="WP_336433192.1">
    <property type="nucleotide sequence ID" value="NZ_LT629759.1"/>
</dbReference>
<name>A0A1H1KW66_9ACTN</name>
<sequence>MSNKRNSRKFGEAKPVEDAAVADYETIDDATADAAAADATAADDGSAAAPDAGEEPETIVASVEASQDAAQEQAEAAAEEDLDGEDSLTFSNGVIEKIVAIAMHDVPGVIGMKGGWLNRVQDVIGVSDSRKGVSVEVTPDASVRVNISVLIEYGAYAPQVFEDVKKAVVKNVTGMTGLSVAGVNLRIEDVLTADEVAARNKAEKVAEDKALAEAAEAATEAGDGAAE</sequence>
<evidence type="ECO:0000256" key="2">
    <source>
        <dbReference type="SAM" id="MobiDB-lite"/>
    </source>
</evidence>
<evidence type="ECO:0000313" key="4">
    <source>
        <dbReference type="Proteomes" id="UP000199480"/>
    </source>
</evidence>
<organism evidence="3 4">
    <name type="scientific">Parafannyhessea umbonata</name>
    <dbReference type="NCBI Taxonomy" id="604330"/>
    <lineage>
        <taxon>Bacteria</taxon>
        <taxon>Bacillati</taxon>
        <taxon>Actinomycetota</taxon>
        <taxon>Coriobacteriia</taxon>
        <taxon>Coriobacteriales</taxon>
        <taxon>Atopobiaceae</taxon>
        <taxon>Parafannyhessea</taxon>
    </lineage>
</organism>
<proteinExistence type="inferred from homology"/>